<proteinExistence type="predicted"/>
<dbReference type="EMBL" id="LSYS01009753">
    <property type="protein sequence ID" value="OPJ58798.1"/>
    <property type="molecule type" value="Genomic_DNA"/>
</dbReference>
<evidence type="ECO:0000313" key="3">
    <source>
        <dbReference type="Proteomes" id="UP000190648"/>
    </source>
</evidence>
<name>A0A1V4IFL6_PATFA</name>
<protein>
    <submittedName>
        <fullName evidence="2">Uncharacterized protein</fullName>
    </submittedName>
</protein>
<dbReference type="Proteomes" id="UP000190648">
    <property type="component" value="Unassembled WGS sequence"/>
</dbReference>
<dbReference type="AlphaFoldDB" id="A0A1V4IFL6"/>
<organism evidence="2 3">
    <name type="scientific">Patagioenas fasciata monilis</name>
    <dbReference type="NCBI Taxonomy" id="372326"/>
    <lineage>
        <taxon>Eukaryota</taxon>
        <taxon>Metazoa</taxon>
        <taxon>Chordata</taxon>
        <taxon>Craniata</taxon>
        <taxon>Vertebrata</taxon>
        <taxon>Euteleostomi</taxon>
        <taxon>Archelosauria</taxon>
        <taxon>Archosauria</taxon>
        <taxon>Dinosauria</taxon>
        <taxon>Saurischia</taxon>
        <taxon>Theropoda</taxon>
        <taxon>Coelurosauria</taxon>
        <taxon>Aves</taxon>
        <taxon>Neognathae</taxon>
        <taxon>Neoaves</taxon>
        <taxon>Columbimorphae</taxon>
        <taxon>Columbiformes</taxon>
        <taxon>Columbidae</taxon>
        <taxon>Patagioenas</taxon>
    </lineage>
</organism>
<gene>
    <name evidence="2" type="ORF">AV530_000548</name>
</gene>
<reference evidence="2 3" key="1">
    <citation type="submission" date="2016-02" db="EMBL/GenBank/DDBJ databases">
        <title>Band-tailed pigeon sequencing and assembly.</title>
        <authorList>
            <person name="Soares A.E."/>
            <person name="Novak B.J."/>
            <person name="Rice E.S."/>
            <person name="O'Connell B."/>
            <person name="Chang D."/>
            <person name="Weber S."/>
            <person name="Shapiro B."/>
        </authorList>
    </citation>
    <scope>NUCLEOTIDE SEQUENCE [LARGE SCALE GENOMIC DNA]</scope>
    <source>
        <strain evidence="2">BTP2013</strain>
        <tissue evidence="2">Blood</tissue>
    </source>
</reference>
<feature type="region of interest" description="Disordered" evidence="1">
    <location>
        <begin position="1"/>
        <end position="36"/>
    </location>
</feature>
<evidence type="ECO:0000313" key="2">
    <source>
        <dbReference type="EMBL" id="OPJ58798.1"/>
    </source>
</evidence>
<keyword evidence="3" id="KW-1185">Reference proteome</keyword>
<comment type="caution">
    <text evidence="2">The sequence shown here is derived from an EMBL/GenBank/DDBJ whole genome shotgun (WGS) entry which is preliminary data.</text>
</comment>
<evidence type="ECO:0000256" key="1">
    <source>
        <dbReference type="SAM" id="MobiDB-lite"/>
    </source>
</evidence>
<accession>A0A1V4IFL6</accession>
<sequence>MLPGNRPPRRGRGAPAQPTSPAPPLSRVPVKNRNVPWSKVDAKNSIVIAERQCLKSTVAADSAYFP</sequence>